<keyword evidence="1" id="KW-0012">Acyltransferase</keyword>
<dbReference type="EMBL" id="JBJHQE010000025">
    <property type="protein sequence ID" value="MFK9081947.1"/>
    <property type="molecule type" value="Genomic_DNA"/>
</dbReference>
<comment type="caution">
    <text evidence="1">The sequence shown here is derived from an EMBL/GenBank/DDBJ whole genome shotgun (WGS) entry which is preliminary data.</text>
</comment>
<accession>A0ACC7MVN6</accession>
<name>A0ACC7MVN6_9PSED</name>
<proteinExistence type="predicted"/>
<sequence length="352" mass="40153">MPTNVPALTGVRGFAALWVVLMHYTWVAGHTEQNLFDKVTFYGFSGVIVFLVLSGFVMAHVYPAFREKVEGLQFAEYFYKRIVRIYPLHFATLIAFFLIMKMGYPLATPNDTEDTFILNLFLVHAWGFVNDFSWNAVSWTISVEMFAYIWFPLVVLVLYRLPKAASFVAILLAIYVLRDAPYINILWLLGFETNGVVLYYGNYLVQFTGVFVAGVALYRIVQDSVKWPVWMCDSMMLVGLAILAYACSVPFQPWLMMCGALFLIAGLLRNAGIGRLIFGNRISVFLGDISYSLYLTHFMLNAVLPQHFIGLTLTEKVAAALLTATISYYVIERPYRDYLRRLWKAPRKMAIA</sequence>
<gene>
    <name evidence="1" type="ORF">ACJEBM_14815</name>
</gene>
<dbReference type="EC" id="2.3.-.-" evidence="1"/>
<protein>
    <submittedName>
        <fullName evidence="1">Acyltransferase family protein</fullName>
        <ecNumber evidence="1">2.3.-.-</ecNumber>
    </submittedName>
</protein>
<keyword evidence="2" id="KW-1185">Reference proteome</keyword>
<keyword evidence="1" id="KW-0808">Transferase</keyword>
<reference evidence="1" key="1">
    <citation type="submission" date="2024-11" db="EMBL/GenBank/DDBJ databases">
        <authorList>
            <person name="Lucas J.A."/>
        </authorList>
    </citation>
    <scope>NUCLEOTIDE SEQUENCE</scope>
    <source>
        <strain evidence="1">Z 8.8</strain>
    </source>
</reference>
<dbReference type="Proteomes" id="UP001622950">
    <property type="component" value="Unassembled WGS sequence"/>
</dbReference>
<evidence type="ECO:0000313" key="2">
    <source>
        <dbReference type="Proteomes" id="UP001622950"/>
    </source>
</evidence>
<organism evidence="1 2">
    <name type="scientific">Pseudomonas neuropathica</name>
    <dbReference type="NCBI Taxonomy" id="2730425"/>
    <lineage>
        <taxon>Bacteria</taxon>
        <taxon>Pseudomonadati</taxon>
        <taxon>Pseudomonadota</taxon>
        <taxon>Gammaproteobacteria</taxon>
        <taxon>Pseudomonadales</taxon>
        <taxon>Pseudomonadaceae</taxon>
        <taxon>Pseudomonas</taxon>
    </lineage>
</organism>
<evidence type="ECO:0000313" key="1">
    <source>
        <dbReference type="EMBL" id="MFK9081947.1"/>
    </source>
</evidence>